<dbReference type="GO" id="GO:0009060">
    <property type="term" value="P:aerobic respiration"/>
    <property type="evidence" value="ECO:0007669"/>
    <property type="project" value="TreeGrafter"/>
</dbReference>
<feature type="compositionally biased region" description="Low complexity" evidence="5">
    <location>
        <begin position="333"/>
        <end position="346"/>
    </location>
</feature>
<feature type="compositionally biased region" description="Polar residues" evidence="5">
    <location>
        <begin position="927"/>
        <end position="936"/>
    </location>
</feature>
<feature type="region of interest" description="Disordered" evidence="5">
    <location>
        <begin position="284"/>
        <end position="466"/>
    </location>
</feature>
<keyword evidence="4" id="KW-0175">Coiled coil</keyword>
<feature type="compositionally biased region" description="Polar residues" evidence="5">
    <location>
        <begin position="659"/>
        <end position="669"/>
    </location>
</feature>
<evidence type="ECO:0000256" key="1">
    <source>
        <dbReference type="ARBA" id="ARBA00009173"/>
    </source>
</evidence>
<feature type="region of interest" description="Disordered" evidence="5">
    <location>
        <begin position="692"/>
        <end position="738"/>
    </location>
</feature>
<keyword evidence="3" id="KW-0411">Iron-sulfur</keyword>
<accession>A0A8H7F891</accession>
<dbReference type="AlphaFoldDB" id="A0A8H7F891"/>
<feature type="compositionally biased region" description="Low complexity" evidence="5">
    <location>
        <begin position="947"/>
        <end position="969"/>
    </location>
</feature>
<protein>
    <recommendedName>
        <fullName evidence="6">NADH:ubiquinone oxidoreductase-like 20kDa subunit domain-containing protein</fullName>
    </recommendedName>
</protein>
<dbReference type="Pfam" id="PF01058">
    <property type="entry name" value="Oxidored_q6"/>
    <property type="match status" value="1"/>
</dbReference>
<feature type="compositionally biased region" description="Polar residues" evidence="5">
    <location>
        <begin position="310"/>
        <end position="332"/>
    </location>
</feature>
<dbReference type="Proteomes" id="UP000629468">
    <property type="component" value="Unassembled WGS sequence"/>
</dbReference>
<feature type="coiled-coil region" evidence="4">
    <location>
        <begin position="605"/>
        <end position="632"/>
    </location>
</feature>
<dbReference type="GO" id="GO:0032981">
    <property type="term" value="P:mitochondrial respiratory chain complex I assembly"/>
    <property type="evidence" value="ECO:0007669"/>
    <property type="project" value="TreeGrafter"/>
</dbReference>
<sequence>MSLALKSAVCNAARRASAGPVSGLQAYRPFTSSLHAKQVQESIPPPGSTEIPVTEIAQRGSNQLSLQQPQNKAEYVLSTLDKVTNWARQGSMWPMTFGLACCAVEMMHMAAARYDQDRLGVVFRASPRQSDIMIVAGTLTNKMAPALRKVYDQMPEPRWVISMGSCANGGGYYHYSYSVVRGCDRIVPVDIYVPGCPPTAEALLYGMLQLQRKMRRSRKGVTWYRKYVTPSHSRLVSLISFDGVSCPFFNTTMAAALHVPRNDTHTALYPQPLITDLDLKDTRYPTVASSPSRRISHQNSLLPDRERSTDSSSVLYRNNSDVTTNDLSTVPPSSQNLSSQIQSQSSITVPVPSAPSHSPEHLRGSLSYALPPGATRRVVERYSLDNTEQQPPESAETRQTGPDSINQMSRSRSGTPQPTLPPSVSQDRPQSLLPNTPRHPSLPAAGIGSTSASGTSAGRLTPTMPLAASPNYIPPVAPRNRAYPQQPTYITTAAPVNSVFPPPLRPLQEEVCVECAMRDQEMADVDVTSPGVWERASDAVLEDLKQRELEDEARCVVNHDPSRPRIRGGRLTEQNLRLWLSINPKEPAARQQTVNKYVKSQRTLLKEEALARAQAMQEAKQLDSRVRDAYSQLRNSTCDPGSHATFADDTGGVRIRPSKATSPTRHSQNIAQSREVTVLENGMIVEHVDVRKEEREARERKRKEERRARKSSRSSAVDVTSIISTNSNGRHTDQGANLKPFSRYSQASSARPISVLTVPHERPNIPRAYSQASFSDVHSLGSSSPKRKFFGFRNLSAGWRSQDSLTPSAMTAASMMDMHVALHTESNRQTRYFSGTPIELNSPRRSQVWPPTESELPTSTATKPKTDSGKKTKAFTKFWRKVTGQKNGVTITMDERDCENVDDLPLAPPPPLSYLVDRGSQDVPLTGNRQNSSLSLPSGPPKFGTTSSSMSPPTAPSSSLPSPVSSRPPGNVLDAAEINRVPSGSFDDTEEPQDNGDLPRTPESTKLLHPVPEIHQSGIRSPSPQLAFPSTSSRQLQAISLLSREKSLPPIPSEEPANRSPVADRPRTVYTYDPRPMHGANPAHDFLIPPNAPFRSGDMRRQSFGGLSSRPKIRSQPVLDHGKSATFGTQRLFGPQYDEFAAAVTKDTKRKRLRARESRFFVSHHLR</sequence>
<dbReference type="FunFam" id="3.40.50.12280:FF:000001">
    <property type="entry name" value="NADH-quinone oxidoreductase subunit B 2"/>
    <property type="match status" value="1"/>
</dbReference>
<dbReference type="Gene3D" id="3.40.50.12280">
    <property type="match status" value="1"/>
</dbReference>
<dbReference type="GO" id="GO:0005739">
    <property type="term" value="C:mitochondrion"/>
    <property type="evidence" value="ECO:0007669"/>
    <property type="project" value="GOC"/>
</dbReference>
<dbReference type="GO" id="GO:0048038">
    <property type="term" value="F:quinone binding"/>
    <property type="evidence" value="ECO:0007669"/>
    <property type="project" value="InterPro"/>
</dbReference>
<feature type="domain" description="NADH:ubiquinone oxidoreductase-like 20kDa subunit" evidence="6">
    <location>
        <begin position="101"/>
        <end position="209"/>
    </location>
</feature>
<dbReference type="GO" id="GO:0051539">
    <property type="term" value="F:4 iron, 4 sulfur cluster binding"/>
    <property type="evidence" value="ECO:0007669"/>
    <property type="project" value="UniProtKB-KW"/>
</dbReference>
<name>A0A8H7F891_AGABI</name>
<dbReference type="GO" id="GO:0045271">
    <property type="term" value="C:respiratory chain complex I"/>
    <property type="evidence" value="ECO:0007669"/>
    <property type="project" value="TreeGrafter"/>
</dbReference>
<dbReference type="GO" id="GO:0046872">
    <property type="term" value="F:metal ion binding"/>
    <property type="evidence" value="ECO:0007669"/>
    <property type="project" value="UniProtKB-KW"/>
</dbReference>
<comment type="similarity">
    <text evidence="1 3">Belongs to the complex I 20 kDa subunit family.</text>
</comment>
<dbReference type="EMBL" id="JABXXO010000003">
    <property type="protein sequence ID" value="KAF7782543.1"/>
    <property type="molecule type" value="Genomic_DNA"/>
</dbReference>
<evidence type="ECO:0000313" key="7">
    <source>
        <dbReference type="EMBL" id="KAF7782543.1"/>
    </source>
</evidence>
<dbReference type="NCBIfam" id="NF005012">
    <property type="entry name" value="PRK06411.1"/>
    <property type="match status" value="1"/>
</dbReference>
<keyword evidence="3" id="KW-0408">Iron</keyword>
<dbReference type="HAMAP" id="MF_01356">
    <property type="entry name" value="NDH1_NuoB"/>
    <property type="match status" value="1"/>
</dbReference>
<reference evidence="7 8" key="1">
    <citation type="journal article" name="Sci. Rep.">
        <title>Telomere-to-telomere assembled and centromere annotated genomes of the two main subspecies of the button mushroom Agaricus bisporus reveal especially polymorphic chromosome ends.</title>
        <authorList>
            <person name="Sonnenberg A.S.M."/>
            <person name="Sedaghat-Telgerd N."/>
            <person name="Lavrijssen B."/>
            <person name="Ohm R.A."/>
            <person name="Hendrickx P.M."/>
            <person name="Scholtmeijer K."/>
            <person name="Baars J.J.P."/>
            <person name="van Peer A."/>
        </authorList>
    </citation>
    <scope>NUCLEOTIDE SEQUENCE [LARGE SCALE GENOMIC DNA]</scope>
    <source>
        <strain evidence="7 8">H119_p4</strain>
    </source>
</reference>
<dbReference type="InterPro" id="IPR006137">
    <property type="entry name" value="NADH_UbQ_OxRdtase-like_20kDa"/>
</dbReference>
<dbReference type="PROSITE" id="PS01150">
    <property type="entry name" value="COMPLEX1_20K"/>
    <property type="match status" value="1"/>
</dbReference>
<evidence type="ECO:0000256" key="2">
    <source>
        <dbReference type="ARBA" id="ARBA00023027"/>
    </source>
</evidence>
<evidence type="ECO:0000313" key="8">
    <source>
        <dbReference type="Proteomes" id="UP000629468"/>
    </source>
</evidence>
<proteinExistence type="inferred from homology"/>
<evidence type="ECO:0000256" key="3">
    <source>
        <dbReference type="RuleBase" id="RU004464"/>
    </source>
</evidence>
<keyword evidence="3" id="KW-0479">Metal-binding</keyword>
<evidence type="ECO:0000259" key="6">
    <source>
        <dbReference type="Pfam" id="PF01058"/>
    </source>
</evidence>
<organism evidence="7 8">
    <name type="scientific">Agaricus bisporus var. burnettii</name>
    <dbReference type="NCBI Taxonomy" id="192524"/>
    <lineage>
        <taxon>Eukaryota</taxon>
        <taxon>Fungi</taxon>
        <taxon>Dikarya</taxon>
        <taxon>Basidiomycota</taxon>
        <taxon>Agaricomycotina</taxon>
        <taxon>Agaricomycetes</taxon>
        <taxon>Agaricomycetidae</taxon>
        <taxon>Agaricales</taxon>
        <taxon>Agaricineae</taxon>
        <taxon>Agaricaceae</taxon>
        <taxon>Agaricus</taxon>
    </lineage>
</organism>
<dbReference type="NCBIfam" id="TIGR01957">
    <property type="entry name" value="nuoB_fam"/>
    <property type="match status" value="1"/>
</dbReference>
<evidence type="ECO:0000256" key="5">
    <source>
        <dbReference type="SAM" id="MobiDB-lite"/>
    </source>
</evidence>
<feature type="region of interest" description="Disordered" evidence="5">
    <location>
        <begin position="634"/>
        <end position="669"/>
    </location>
</feature>
<feature type="compositionally biased region" description="Low complexity" evidence="5">
    <location>
        <begin position="444"/>
        <end position="458"/>
    </location>
</feature>
<feature type="compositionally biased region" description="Polar residues" evidence="5">
    <location>
        <begin position="287"/>
        <end position="301"/>
    </location>
</feature>
<comment type="caution">
    <text evidence="7">The sequence shown here is derived from an EMBL/GenBank/DDBJ whole genome shotgun (WGS) entry which is preliminary data.</text>
</comment>
<gene>
    <name evidence="7" type="ORF">Agabi119p4_1919</name>
</gene>
<feature type="compositionally biased region" description="Polar residues" evidence="5">
    <location>
        <begin position="384"/>
        <end position="434"/>
    </location>
</feature>
<feature type="compositionally biased region" description="Basic residues" evidence="5">
    <location>
        <begin position="700"/>
        <end position="712"/>
    </location>
</feature>
<dbReference type="PANTHER" id="PTHR11995:SF14">
    <property type="entry name" value="NADH DEHYDROGENASE [UBIQUINONE] IRON-SULFUR PROTEIN 7, MITOCHONDRIAL"/>
    <property type="match status" value="1"/>
</dbReference>
<feature type="region of interest" description="Disordered" evidence="5">
    <location>
        <begin position="900"/>
        <end position="1005"/>
    </location>
</feature>
<feature type="compositionally biased region" description="Polar residues" evidence="5">
    <location>
        <begin position="717"/>
        <end position="729"/>
    </location>
</feature>
<evidence type="ECO:0000256" key="4">
    <source>
        <dbReference type="SAM" id="Coils"/>
    </source>
</evidence>
<keyword evidence="3" id="KW-0004">4Fe-4S</keyword>
<dbReference type="GO" id="GO:0015990">
    <property type="term" value="P:electron transport coupled proton transport"/>
    <property type="evidence" value="ECO:0007669"/>
    <property type="project" value="TreeGrafter"/>
</dbReference>
<feature type="region of interest" description="Disordered" evidence="5">
    <location>
        <begin position="1044"/>
        <end position="1067"/>
    </location>
</feature>
<dbReference type="SUPFAM" id="SSF56770">
    <property type="entry name" value="HydA/Nqo6-like"/>
    <property type="match status" value="1"/>
</dbReference>
<dbReference type="GO" id="GO:0008137">
    <property type="term" value="F:NADH dehydrogenase (ubiquinone) activity"/>
    <property type="evidence" value="ECO:0007669"/>
    <property type="project" value="InterPro"/>
</dbReference>
<keyword evidence="2 3" id="KW-0520">NAD</keyword>
<dbReference type="PANTHER" id="PTHR11995">
    <property type="entry name" value="NADH DEHYDROGENASE"/>
    <property type="match status" value="1"/>
</dbReference>
<feature type="region of interest" description="Disordered" evidence="5">
    <location>
        <begin position="834"/>
        <end position="872"/>
    </location>
</feature>
<dbReference type="InterPro" id="IPR006138">
    <property type="entry name" value="NADH_UQ_OxRdtase_20Kd_su"/>
</dbReference>